<dbReference type="Gene3D" id="3.40.720.10">
    <property type="entry name" value="Alkaline Phosphatase, subunit A"/>
    <property type="match status" value="1"/>
</dbReference>
<feature type="region of interest" description="Disordered" evidence="1">
    <location>
        <begin position="620"/>
        <end position="649"/>
    </location>
</feature>
<protein>
    <submittedName>
        <fullName evidence="3">Uncharacterized protein LOC106808578</fullName>
    </submittedName>
</protein>
<dbReference type="InterPro" id="IPR017850">
    <property type="entry name" value="Alkaline_phosphatase_core_sf"/>
</dbReference>
<feature type="region of interest" description="Disordered" evidence="1">
    <location>
        <begin position="566"/>
        <end position="585"/>
    </location>
</feature>
<proteinExistence type="predicted"/>
<dbReference type="GeneID" id="106808578"/>
<sequence length="649" mass="71958">MLSVIVIGIDAVSRLNFIRQMPRTYRLLVGELGAVELRGYNKVADNTLVNIVPMLTGRFTHEIGYPDGGRRIDDVPFIWKNFSAAGYRTLLAEDAPYMATFNYLRDGFRMPPVDYYLRPFSIAVDMSPLVNKSTFHCVGDRLELEIVLDYISQLAATFPQEAPPRSSSRPYFAFGWNARISHDSLNLPRVADAPYADFVRRLRDGGHLNRTALLVVSDHGLRYGAYLRTYVGKLEERLPAMFVALPPWFARLYPAAAANLRDNARRLTTPFDVYETLLDVLRLPAAERDAARERDGVQANDARGRRGATRGRNGPAEEAAAASGPARGISLLRAIPATRTCADAGIEPHWCTCQDHRPLSRDDPRALNAARYLVFAINNALAAHRRSCAWLSLRRIADAMIGEETRASLTARVVRSERDDSEQHVAYDDATPHFRSVHLLLTVETQPGNALFEATVKLSASDDGGDDAYELLGDVSRINRYGETSTCVRDYSARKFCYCTELLTLDERQHQEARSIRLSDVVLGAASQRAGDDDAHGDVEQRGSSYDPAARSPLLPRPLTAADSSLLRPHLPASPGDNAADFGDRGRMAQQQGGYVRRGGFRENGGLPLFGAFPAWAAAPPSRDLYGPRRPSRPRGSPRLPQMNLRRRG</sequence>
<feature type="region of interest" description="Disordered" evidence="1">
    <location>
        <begin position="528"/>
        <end position="557"/>
    </location>
</feature>
<feature type="region of interest" description="Disordered" evidence="1">
    <location>
        <begin position="291"/>
        <end position="322"/>
    </location>
</feature>
<feature type="compositionally biased region" description="Low complexity" evidence="1">
    <location>
        <begin position="548"/>
        <end position="557"/>
    </location>
</feature>
<dbReference type="RefSeq" id="XP_014666826.1">
    <property type="nucleotide sequence ID" value="XM_014811340.1"/>
</dbReference>
<evidence type="ECO:0000313" key="2">
    <source>
        <dbReference type="Proteomes" id="UP000695022"/>
    </source>
</evidence>
<keyword evidence="2" id="KW-1185">Reference proteome</keyword>
<dbReference type="Pfam" id="PF02995">
    <property type="entry name" value="DUF229"/>
    <property type="match status" value="1"/>
</dbReference>
<dbReference type="PANTHER" id="PTHR10974">
    <property type="entry name" value="FI08016P-RELATED"/>
    <property type="match status" value="1"/>
</dbReference>
<evidence type="ECO:0000256" key="1">
    <source>
        <dbReference type="SAM" id="MobiDB-lite"/>
    </source>
</evidence>
<dbReference type="PANTHER" id="PTHR10974:SF1">
    <property type="entry name" value="FI08016P-RELATED"/>
    <property type="match status" value="1"/>
</dbReference>
<organism evidence="2 3">
    <name type="scientific">Priapulus caudatus</name>
    <name type="common">Priapulid worm</name>
    <dbReference type="NCBI Taxonomy" id="37621"/>
    <lineage>
        <taxon>Eukaryota</taxon>
        <taxon>Metazoa</taxon>
        <taxon>Ecdysozoa</taxon>
        <taxon>Scalidophora</taxon>
        <taxon>Priapulida</taxon>
        <taxon>Priapulimorpha</taxon>
        <taxon>Priapulimorphida</taxon>
        <taxon>Priapulidae</taxon>
        <taxon>Priapulus</taxon>
    </lineage>
</organism>
<dbReference type="CDD" id="cd16021">
    <property type="entry name" value="ALP_like"/>
    <property type="match status" value="1"/>
</dbReference>
<accession>A0ABM1E3Q5</accession>
<evidence type="ECO:0000313" key="3">
    <source>
        <dbReference type="RefSeq" id="XP_014666826.1"/>
    </source>
</evidence>
<dbReference type="SUPFAM" id="SSF53649">
    <property type="entry name" value="Alkaline phosphatase-like"/>
    <property type="match status" value="1"/>
</dbReference>
<gene>
    <name evidence="3" type="primary">LOC106808578</name>
</gene>
<dbReference type="Proteomes" id="UP000695022">
    <property type="component" value="Unplaced"/>
</dbReference>
<dbReference type="InterPro" id="IPR004245">
    <property type="entry name" value="DUF229"/>
</dbReference>
<feature type="compositionally biased region" description="Basic and acidic residues" evidence="1">
    <location>
        <begin position="530"/>
        <end position="541"/>
    </location>
</feature>
<feature type="compositionally biased region" description="Low complexity" evidence="1">
    <location>
        <begin position="310"/>
        <end position="322"/>
    </location>
</feature>
<name>A0ABM1E3Q5_PRICU</name>
<reference evidence="3" key="1">
    <citation type="submission" date="2025-08" db="UniProtKB">
        <authorList>
            <consortium name="RefSeq"/>
        </authorList>
    </citation>
    <scope>IDENTIFICATION</scope>
</reference>